<dbReference type="Gramene" id="OQU84516">
    <property type="protein sequence ID" value="OQU84516"/>
    <property type="gene ID" value="SORBI_3004G069400"/>
</dbReference>
<dbReference type="KEGG" id="sbi:8079422"/>
<accession>A0A921R432</accession>
<evidence type="ECO:0000256" key="2">
    <source>
        <dbReference type="ARBA" id="ARBA00022472"/>
    </source>
</evidence>
<keyword evidence="3" id="KW-0809">Transit peptide</keyword>
<dbReference type="Gramene" id="OQU84513">
    <property type="protein sequence ID" value="OQU84513"/>
    <property type="gene ID" value="SORBI_3004G069400"/>
</dbReference>
<gene>
    <name evidence="4" type="ORF">BDA96_04G075000</name>
</gene>
<name>A0A921R432_SORBI</name>
<proteinExistence type="inferred from homology"/>
<dbReference type="Gramene" id="OQU84515">
    <property type="protein sequence ID" value="OQU84515"/>
    <property type="gene ID" value="SORBI_3004G069400"/>
</dbReference>
<protein>
    <submittedName>
        <fullName evidence="4">Uncharacterized protein</fullName>
    </submittedName>
</protein>
<dbReference type="Gramene" id="OQU84517">
    <property type="protein sequence ID" value="OQU84517"/>
    <property type="gene ID" value="SORBI_3004G069400"/>
</dbReference>
<dbReference type="SMART" id="SM00733">
    <property type="entry name" value="Mterf"/>
    <property type="match status" value="4"/>
</dbReference>
<dbReference type="OrthoDB" id="637682at2759"/>
<sequence>MIHLRKRIVSLLPRTPTRVPCPHNSPLFYPHRLLSATKCVATTTNQFAVEDYLVATCGLTRAQALKASLRISHLKDASRPDAVVAFLSNLGLSSAEVTAVVTRDPKVLCSDVERTLTARVAELTDLGLSRPEIIRLLIVGMNHFRHGSLRLNVEFWISVFGSLDELMRVLRINNVLLSKNIEKVCKPNLALIQKCGIDVSEIPKSFMSRVLTVDPKRLLEALAHLHEYRIQQGSQLFIRGLYTFAILGSEKITKRIQLFEKLGWSKDHIVSAVKSDPNILGFTEERVRRSMEFLIGVVGLEVQYIAQRPALITCSIDRRLLPRNCLMNFLRAKGLFNDKPTFFSVASLSDKKFRRRYVHPYEERFPGLAAAFASSSAGEHQWERLYKMTGENRES</sequence>
<evidence type="ECO:0000313" key="4">
    <source>
        <dbReference type="EMBL" id="KAG0532056.1"/>
    </source>
</evidence>
<evidence type="ECO:0000256" key="1">
    <source>
        <dbReference type="ARBA" id="ARBA00007692"/>
    </source>
</evidence>
<dbReference type="GO" id="GO:0003676">
    <property type="term" value="F:nucleic acid binding"/>
    <property type="evidence" value="ECO:0007669"/>
    <property type="project" value="InterPro"/>
</dbReference>
<dbReference type="Gramene" id="OQU84512">
    <property type="protein sequence ID" value="OQU84512"/>
    <property type="gene ID" value="SORBI_3004G069400"/>
</dbReference>
<evidence type="ECO:0000313" key="5">
    <source>
        <dbReference type="Proteomes" id="UP000807115"/>
    </source>
</evidence>
<comment type="similarity">
    <text evidence="1">Belongs to the mTERF family.</text>
</comment>
<reference evidence="4" key="2">
    <citation type="submission" date="2020-10" db="EMBL/GenBank/DDBJ databases">
        <authorList>
            <person name="Cooper E.A."/>
            <person name="Brenton Z.W."/>
            <person name="Flinn B.S."/>
            <person name="Jenkins J."/>
            <person name="Shu S."/>
            <person name="Flowers D."/>
            <person name="Luo F."/>
            <person name="Wang Y."/>
            <person name="Xia P."/>
            <person name="Barry K."/>
            <person name="Daum C."/>
            <person name="Lipzen A."/>
            <person name="Yoshinaga Y."/>
            <person name="Schmutz J."/>
            <person name="Saski C."/>
            <person name="Vermerris W."/>
            <person name="Kresovich S."/>
        </authorList>
    </citation>
    <scope>NUCLEOTIDE SEQUENCE</scope>
</reference>
<dbReference type="Gramene" id="EES06401">
    <property type="protein sequence ID" value="EES06401"/>
    <property type="gene ID" value="SORBI_3004G069400"/>
</dbReference>
<dbReference type="EMBL" id="CM027683">
    <property type="protein sequence ID" value="KAG0532056.1"/>
    <property type="molecule type" value="Genomic_DNA"/>
</dbReference>
<organism evidence="4 5">
    <name type="scientific">Sorghum bicolor</name>
    <name type="common">Sorghum</name>
    <name type="synonym">Sorghum vulgare</name>
    <dbReference type="NCBI Taxonomy" id="4558"/>
    <lineage>
        <taxon>Eukaryota</taxon>
        <taxon>Viridiplantae</taxon>
        <taxon>Streptophyta</taxon>
        <taxon>Embryophyta</taxon>
        <taxon>Tracheophyta</taxon>
        <taxon>Spermatophyta</taxon>
        <taxon>Magnoliopsida</taxon>
        <taxon>Liliopsida</taxon>
        <taxon>Poales</taxon>
        <taxon>Poaceae</taxon>
        <taxon>PACMAD clade</taxon>
        <taxon>Panicoideae</taxon>
        <taxon>Andropogonodae</taxon>
        <taxon>Andropogoneae</taxon>
        <taxon>Sorghinae</taxon>
        <taxon>Sorghum</taxon>
    </lineage>
</organism>
<dbReference type="InterPro" id="IPR003690">
    <property type="entry name" value="MTERF"/>
</dbReference>
<keyword evidence="2" id="KW-0804">Transcription</keyword>
<dbReference type="Gene3D" id="1.25.70.10">
    <property type="entry name" value="Transcription termination factor 3, mitochondrial"/>
    <property type="match status" value="2"/>
</dbReference>
<keyword evidence="2" id="KW-0806">Transcription termination</keyword>
<comment type="caution">
    <text evidence="4">The sequence shown here is derived from an EMBL/GenBank/DDBJ whole genome shotgun (WGS) entry which is preliminary data.</text>
</comment>
<dbReference type="FunFam" id="1.25.70.10:FF:000001">
    <property type="entry name" value="Mitochondrial transcription termination factor-like"/>
    <property type="match status" value="1"/>
</dbReference>
<dbReference type="Gramene" id="OQU84511">
    <property type="protein sequence ID" value="OQU84511"/>
    <property type="gene ID" value="SORBI_3004G069400"/>
</dbReference>
<dbReference type="Gramene" id="OQU84514">
    <property type="protein sequence ID" value="OQU84514"/>
    <property type="gene ID" value="SORBI_3004G069400"/>
</dbReference>
<dbReference type="OMA" id="WISHLKH"/>
<evidence type="ECO:0000256" key="3">
    <source>
        <dbReference type="ARBA" id="ARBA00022946"/>
    </source>
</evidence>
<dbReference type="AlphaFoldDB" id="A0A921R432"/>
<dbReference type="Pfam" id="PF02536">
    <property type="entry name" value="mTERF"/>
    <property type="match status" value="1"/>
</dbReference>
<dbReference type="GO" id="GO:0006353">
    <property type="term" value="P:DNA-templated transcription termination"/>
    <property type="evidence" value="ECO:0007669"/>
    <property type="project" value="UniProtKB-KW"/>
</dbReference>
<dbReference type="InterPro" id="IPR038538">
    <property type="entry name" value="MTERF_sf"/>
</dbReference>
<reference evidence="4" key="1">
    <citation type="journal article" date="2019" name="BMC Genomics">
        <title>A new reference genome for Sorghum bicolor reveals high levels of sequence similarity between sweet and grain genotypes: implications for the genetics of sugar metabolism.</title>
        <authorList>
            <person name="Cooper E.A."/>
            <person name="Brenton Z.W."/>
            <person name="Flinn B.S."/>
            <person name="Jenkins J."/>
            <person name="Shu S."/>
            <person name="Flowers D."/>
            <person name="Luo F."/>
            <person name="Wang Y."/>
            <person name="Xia P."/>
            <person name="Barry K."/>
            <person name="Daum C."/>
            <person name="Lipzen A."/>
            <person name="Yoshinaga Y."/>
            <person name="Schmutz J."/>
            <person name="Saski C."/>
            <person name="Vermerris W."/>
            <person name="Kresovich S."/>
        </authorList>
    </citation>
    <scope>NUCLEOTIDE SEQUENCE</scope>
</reference>
<keyword evidence="2" id="KW-0805">Transcription regulation</keyword>
<dbReference type="PANTHER" id="PTHR13068">
    <property type="entry name" value="CGI-12 PROTEIN-RELATED"/>
    <property type="match status" value="1"/>
</dbReference>
<dbReference type="Proteomes" id="UP000807115">
    <property type="component" value="Chromosome 4"/>
</dbReference>
<dbReference type="PANTHER" id="PTHR13068:SF136">
    <property type="entry name" value="OS06G0224400 PROTEIN"/>
    <property type="match status" value="1"/>
</dbReference>